<evidence type="ECO:0000256" key="1">
    <source>
        <dbReference type="ARBA" id="ARBA00007698"/>
    </source>
</evidence>
<dbReference type="EMBL" id="DQ094179">
    <property type="protein sequence ID" value="ABA53853.1"/>
    <property type="molecule type" value="Genomic_DNA"/>
</dbReference>
<dbReference type="CDD" id="cd07026">
    <property type="entry name" value="Ribosomal_L20"/>
    <property type="match status" value="1"/>
</dbReference>
<dbReference type="SUPFAM" id="SSF74731">
    <property type="entry name" value="Ribosomal protein L20"/>
    <property type="match status" value="1"/>
</dbReference>
<evidence type="ECO:0000256" key="7">
    <source>
        <dbReference type="HAMAP-Rule" id="MF_00382"/>
    </source>
</evidence>
<gene>
    <name evidence="7 9" type="primary">rplT</name>
</gene>
<evidence type="ECO:0000313" key="9">
    <source>
        <dbReference type="EMBL" id="ABA53853.1"/>
    </source>
</evidence>
<dbReference type="GO" id="GO:0019843">
    <property type="term" value="F:rRNA binding"/>
    <property type="evidence" value="ECO:0007669"/>
    <property type="project" value="UniProtKB-UniRule"/>
</dbReference>
<dbReference type="NCBIfam" id="TIGR01032">
    <property type="entry name" value="rplT_bact"/>
    <property type="match status" value="1"/>
</dbReference>
<evidence type="ECO:0000256" key="3">
    <source>
        <dbReference type="ARBA" id="ARBA00022884"/>
    </source>
</evidence>
<dbReference type="GO" id="GO:0006412">
    <property type="term" value="P:translation"/>
    <property type="evidence" value="ECO:0007669"/>
    <property type="project" value="InterPro"/>
</dbReference>
<keyword evidence="4 7" id="KW-0689">Ribosomal protein</keyword>
<evidence type="ECO:0000256" key="8">
    <source>
        <dbReference type="RuleBase" id="RU000560"/>
    </source>
</evidence>
<evidence type="ECO:0000256" key="5">
    <source>
        <dbReference type="ARBA" id="ARBA00023274"/>
    </source>
</evidence>
<comment type="similarity">
    <text evidence="1 7 8">Belongs to the bacterial ribosomal protein bL20 family.</text>
</comment>
<dbReference type="InterPro" id="IPR049946">
    <property type="entry name" value="RIBOSOMAL_L20_CS"/>
</dbReference>
<evidence type="ECO:0000256" key="6">
    <source>
        <dbReference type="ARBA" id="ARBA00035172"/>
    </source>
</evidence>
<reference evidence="9" key="1">
    <citation type="journal article" date="2006" name="J. Bacteriol.">
        <title>The scc spirochetal coiled-coil protein forms helix-like filaments and binds to nucleic acids generating nucleoprotein structures.</title>
        <authorList>
            <person name="Mazouni K."/>
            <person name="Pehau-Arnaudet G."/>
            <person name="England P."/>
            <person name="Bourhy P."/>
            <person name="Saint Girons I."/>
            <person name="Picardeau M."/>
        </authorList>
    </citation>
    <scope>NUCLEOTIDE SEQUENCE</scope>
    <source>
        <strain evidence="9">Patoc 1</strain>
    </source>
</reference>
<dbReference type="InterPro" id="IPR035566">
    <property type="entry name" value="Ribosomal_protein_bL20_C"/>
</dbReference>
<keyword evidence="3 7" id="KW-0694">RNA-binding</keyword>
<dbReference type="Pfam" id="PF00453">
    <property type="entry name" value="Ribosomal_L20"/>
    <property type="match status" value="1"/>
</dbReference>
<dbReference type="PRINTS" id="PR00062">
    <property type="entry name" value="RIBOSOMALL20"/>
</dbReference>
<sequence length="138" mass="15860">MPRAVNGTIHKNRRKKVLAKAKGFRGGRSKLFRTAKSAVMKAGQWAYRDRRKKKSEFRKLWITRINAAVRENGMSYSKFIHALKTHGINLDRKTLADLAYNHKEVFNAIVEKPKSLSKLVLDWNGIARLFYSIGLLSC</sequence>
<dbReference type="GO" id="GO:1990904">
    <property type="term" value="C:ribonucleoprotein complex"/>
    <property type="evidence" value="ECO:0007669"/>
    <property type="project" value="UniProtKB-KW"/>
</dbReference>
<protein>
    <recommendedName>
        <fullName evidence="6 7">Large ribosomal subunit protein bL20</fullName>
    </recommendedName>
</protein>
<name>Q2N2S9_LEPBI</name>
<dbReference type="GO" id="GO:0003735">
    <property type="term" value="F:structural constituent of ribosome"/>
    <property type="evidence" value="ECO:0007669"/>
    <property type="project" value="InterPro"/>
</dbReference>
<dbReference type="GO" id="GO:0000027">
    <property type="term" value="P:ribosomal large subunit assembly"/>
    <property type="evidence" value="ECO:0007669"/>
    <property type="project" value="UniProtKB-UniRule"/>
</dbReference>
<dbReference type="Gene3D" id="1.10.1900.20">
    <property type="entry name" value="Ribosomal protein L20"/>
    <property type="match status" value="1"/>
</dbReference>
<keyword evidence="2 7" id="KW-0699">rRNA-binding</keyword>
<keyword evidence="5 7" id="KW-0687">Ribonucleoprotein</keyword>
<organism evidence="9">
    <name type="scientific">Leptospira biflexa serovar Patoc</name>
    <dbReference type="NCBI Taxonomy" id="145259"/>
    <lineage>
        <taxon>Bacteria</taxon>
        <taxon>Pseudomonadati</taxon>
        <taxon>Spirochaetota</taxon>
        <taxon>Spirochaetia</taxon>
        <taxon>Leptospirales</taxon>
        <taxon>Leptospiraceae</taxon>
        <taxon>Leptospira</taxon>
    </lineage>
</organism>
<dbReference type="AlphaFoldDB" id="Q2N2S9"/>
<dbReference type="HAMAP" id="MF_00382">
    <property type="entry name" value="Ribosomal_bL20"/>
    <property type="match status" value="1"/>
</dbReference>
<dbReference type="GO" id="GO:0005840">
    <property type="term" value="C:ribosome"/>
    <property type="evidence" value="ECO:0007669"/>
    <property type="project" value="UniProtKB-KW"/>
</dbReference>
<dbReference type="PANTHER" id="PTHR10986">
    <property type="entry name" value="39S RIBOSOMAL PROTEIN L20"/>
    <property type="match status" value="1"/>
</dbReference>
<dbReference type="Gene3D" id="6.10.160.10">
    <property type="match status" value="1"/>
</dbReference>
<dbReference type="InterPro" id="IPR005813">
    <property type="entry name" value="Ribosomal_bL20"/>
</dbReference>
<dbReference type="PROSITE" id="PS00937">
    <property type="entry name" value="RIBOSOMAL_L20"/>
    <property type="match status" value="1"/>
</dbReference>
<evidence type="ECO:0000256" key="4">
    <source>
        <dbReference type="ARBA" id="ARBA00022980"/>
    </source>
</evidence>
<comment type="function">
    <text evidence="7 8">Binds directly to 23S ribosomal RNA and is necessary for the in vitro assembly process of the 50S ribosomal subunit. It is not involved in the protein synthesizing functions of that subunit.</text>
</comment>
<evidence type="ECO:0000256" key="2">
    <source>
        <dbReference type="ARBA" id="ARBA00022730"/>
    </source>
</evidence>
<proteinExistence type="inferred from homology"/>
<accession>Q2N2S9</accession>
<dbReference type="FunFam" id="1.10.1900.20:FF:000001">
    <property type="entry name" value="50S ribosomal protein L20"/>
    <property type="match status" value="1"/>
</dbReference>